<feature type="compositionally biased region" description="Pro residues" evidence="1">
    <location>
        <begin position="175"/>
        <end position="226"/>
    </location>
</feature>
<dbReference type="OrthoDB" id="4851816at2759"/>
<proteinExistence type="predicted"/>
<feature type="region of interest" description="Disordered" evidence="1">
    <location>
        <begin position="164"/>
        <end position="226"/>
    </location>
</feature>
<gene>
    <name evidence="2" type="ORF">CSIM01_13821</name>
</gene>
<evidence type="ECO:0000313" key="2">
    <source>
        <dbReference type="EMBL" id="KXH48073.1"/>
    </source>
</evidence>
<dbReference type="Proteomes" id="UP000070328">
    <property type="component" value="Unassembled WGS sequence"/>
</dbReference>
<protein>
    <submittedName>
        <fullName evidence="2">Uncharacterized protein</fullName>
    </submittedName>
</protein>
<dbReference type="EMBL" id="JFBX01000142">
    <property type="protein sequence ID" value="KXH48073.1"/>
    <property type="molecule type" value="Genomic_DNA"/>
</dbReference>
<organism evidence="2 3">
    <name type="scientific">Colletotrichum simmondsii</name>
    <dbReference type="NCBI Taxonomy" id="703756"/>
    <lineage>
        <taxon>Eukaryota</taxon>
        <taxon>Fungi</taxon>
        <taxon>Dikarya</taxon>
        <taxon>Ascomycota</taxon>
        <taxon>Pezizomycotina</taxon>
        <taxon>Sordariomycetes</taxon>
        <taxon>Hypocreomycetidae</taxon>
        <taxon>Glomerellales</taxon>
        <taxon>Glomerellaceae</taxon>
        <taxon>Colletotrichum</taxon>
        <taxon>Colletotrichum acutatum species complex</taxon>
    </lineage>
</organism>
<evidence type="ECO:0000313" key="3">
    <source>
        <dbReference type="Proteomes" id="UP000070328"/>
    </source>
</evidence>
<sequence length="226" mass="23495">MSPDRLDSESNFGPAGLLKPVTAPFLSPVLKRETFERGIELFCGELLSPRSHASTLPPEPRSYTRSNWVVNQVSMTFTLSWRQAAVAALLFNAAATANYDTRRNNEASEDTKRALNVASVKARGLNVRNFVQKLDVDSVLSALGSNNKAQGDGTREVAPLAAEGAVPALPQAQPAVPPAPAAGQAAPPPPPANGAAPPPPPPMNGAPPPPPDPNAAPPPPPPPPAN</sequence>
<feature type="non-terminal residue" evidence="2">
    <location>
        <position position="226"/>
    </location>
</feature>
<comment type="caution">
    <text evidence="2">The sequence shown here is derived from an EMBL/GenBank/DDBJ whole genome shotgun (WGS) entry which is preliminary data.</text>
</comment>
<evidence type="ECO:0000256" key="1">
    <source>
        <dbReference type="SAM" id="MobiDB-lite"/>
    </source>
</evidence>
<reference evidence="2 3" key="1">
    <citation type="submission" date="2014-02" db="EMBL/GenBank/DDBJ databases">
        <title>The genome sequence of Colletotrichum simmondsii CBS122122.</title>
        <authorList>
            <person name="Baroncelli R."/>
            <person name="Thon M.R."/>
        </authorList>
    </citation>
    <scope>NUCLEOTIDE SEQUENCE [LARGE SCALE GENOMIC DNA]</scope>
    <source>
        <strain evidence="2 3">CBS122122</strain>
    </source>
</reference>
<accession>A0A135TIR7</accession>
<name>A0A135TIR7_9PEZI</name>
<keyword evidence="3" id="KW-1185">Reference proteome</keyword>
<dbReference type="AlphaFoldDB" id="A0A135TIR7"/>